<organism evidence="1 2">
    <name type="scientific">Pantoea ananas</name>
    <name type="common">Erwinia uredovora</name>
    <dbReference type="NCBI Taxonomy" id="553"/>
    <lineage>
        <taxon>Bacteria</taxon>
        <taxon>Pseudomonadati</taxon>
        <taxon>Pseudomonadota</taxon>
        <taxon>Gammaproteobacteria</taxon>
        <taxon>Enterobacterales</taxon>
        <taxon>Erwiniaceae</taxon>
        <taxon>Pantoea</taxon>
    </lineage>
</organism>
<comment type="caution">
    <text evidence="1">The sequence shown here is derived from an EMBL/GenBank/DDBJ whole genome shotgun (WGS) entry which is preliminary data.</text>
</comment>
<dbReference type="Proteomes" id="UP001208888">
    <property type="component" value="Unassembled WGS sequence"/>
</dbReference>
<accession>A0AAJ1FUG9</accession>
<dbReference type="AlphaFoldDB" id="A0AAJ1FUG9"/>
<evidence type="ECO:0000313" key="1">
    <source>
        <dbReference type="EMBL" id="MCW0345780.1"/>
    </source>
</evidence>
<proteinExistence type="predicted"/>
<dbReference type="EMBL" id="JANFVX010000019">
    <property type="protein sequence ID" value="MCW0345780.1"/>
    <property type="molecule type" value="Genomic_DNA"/>
</dbReference>
<sequence length="42" mass="4797">MPVLQAGTDAAMTYLASKYRYSGCSEITYEGFIWQVNRFTRA</sequence>
<gene>
    <name evidence="1" type="ORF">NB703_003873</name>
</gene>
<reference evidence="1" key="1">
    <citation type="submission" date="2022-06" db="EMBL/GenBank/DDBJ databases">
        <title>Dynamics of rice microbiomes reveals core vertical transmitted seed endophytes.</title>
        <authorList>
            <person name="Liao K."/>
            <person name="Zhang X."/>
        </authorList>
    </citation>
    <scope>NUCLEOTIDE SEQUENCE</scope>
    <source>
        <strain evidence="1">JT1-17</strain>
    </source>
</reference>
<evidence type="ECO:0000313" key="2">
    <source>
        <dbReference type="Proteomes" id="UP001208888"/>
    </source>
</evidence>
<protein>
    <submittedName>
        <fullName evidence="1">Uncharacterized protein</fullName>
    </submittedName>
</protein>
<name>A0AAJ1FUG9_PANAN</name>